<dbReference type="PANTHER" id="PTHR12682:SF11">
    <property type="entry name" value="PROTEIN ARCHEASE"/>
    <property type="match status" value="1"/>
</dbReference>
<evidence type="ECO:0000313" key="6">
    <source>
        <dbReference type="EMBL" id="BCR06886.1"/>
    </source>
</evidence>
<evidence type="ECO:0000256" key="1">
    <source>
        <dbReference type="ARBA" id="ARBA00007963"/>
    </source>
</evidence>
<evidence type="ECO:0000256" key="4">
    <source>
        <dbReference type="ARBA" id="ARBA00022837"/>
    </source>
</evidence>
<evidence type="ECO:0000256" key="3">
    <source>
        <dbReference type="ARBA" id="ARBA00022723"/>
    </source>
</evidence>
<evidence type="ECO:0000313" key="7">
    <source>
        <dbReference type="Proteomes" id="UP001319827"/>
    </source>
</evidence>
<keyword evidence="2" id="KW-0819">tRNA processing</keyword>
<keyword evidence="3" id="KW-0479">Metal-binding</keyword>
<dbReference type="Pfam" id="PF01951">
    <property type="entry name" value="Archease"/>
    <property type="match status" value="1"/>
</dbReference>
<dbReference type="InterPro" id="IPR036820">
    <property type="entry name" value="Archease_dom_sf"/>
</dbReference>
<evidence type="ECO:0000256" key="2">
    <source>
        <dbReference type="ARBA" id="ARBA00022694"/>
    </source>
</evidence>
<dbReference type="PANTHER" id="PTHR12682">
    <property type="entry name" value="ARCHEASE"/>
    <property type="match status" value="1"/>
</dbReference>
<feature type="domain" description="Archease" evidence="5">
    <location>
        <begin position="4"/>
        <end position="138"/>
    </location>
</feature>
<protein>
    <submittedName>
        <fullName evidence="6">Protein archease</fullName>
    </submittedName>
</protein>
<dbReference type="InterPro" id="IPR002804">
    <property type="entry name" value="Archease"/>
</dbReference>
<keyword evidence="4" id="KW-0106">Calcium</keyword>
<gene>
    <name evidence="6" type="ORF">DESUT3_39550</name>
</gene>
<organism evidence="6 7">
    <name type="scientific">Desulfuromonas versatilis</name>
    <dbReference type="NCBI Taxonomy" id="2802975"/>
    <lineage>
        <taxon>Bacteria</taxon>
        <taxon>Pseudomonadati</taxon>
        <taxon>Thermodesulfobacteriota</taxon>
        <taxon>Desulfuromonadia</taxon>
        <taxon>Desulfuromonadales</taxon>
        <taxon>Desulfuromonadaceae</taxon>
        <taxon>Desulfuromonas</taxon>
    </lineage>
</organism>
<proteinExistence type="inferred from homology"/>
<reference evidence="6 7" key="1">
    <citation type="journal article" date="2016" name="C (Basel)">
        <title>Selective Growth of and Electricity Production by Marine Exoelectrogenic Bacteria in Self-Aggregated Hydrogel of Microbially Reduced Graphene Oxide.</title>
        <authorList>
            <person name="Yoshida N."/>
            <person name="Goto Y."/>
            <person name="Miyata Y."/>
        </authorList>
    </citation>
    <scope>NUCLEOTIDE SEQUENCE [LARGE SCALE GENOMIC DNA]</scope>
    <source>
        <strain evidence="6 7">NIT-T3</strain>
    </source>
</reference>
<accession>A0ABM8HVE8</accession>
<dbReference type="InterPro" id="IPR023572">
    <property type="entry name" value="Archease_dom"/>
</dbReference>
<keyword evidence="7" id="KW-1185">Reference proteome</keyword>
<dbReference type="SUPFAM" id="SSF69819">
    <property type="entry name" value="MTH1598-like"/>
    <property type="match status" value="1"/>
</dbReference>
<dbReference type="Proteomes" id="UP001319827">
    <property type="component" value="Chromosome"/>
</dbReference>
<evidence type="ECO:0000259" key="5">
    <source>
        <dbReference type="Pfam" id="PF01951"/>
    </source>
</evidence>
<dbReference type="Gene3D" id="3.55.10.10">
    <property type="entry name" value="Archease domain"/>
    <property type="match status" value="1"/>
</dbReference>
<reference evidence="6 7" key="2">
    <citation type="journal article" date="2021" name="Int. J. Syst. Evol. Microbiol.">
        <title>Isolation and Polyphasic Characterization of Desulfuromonas versatilis sp. Nov., an Electrogenic Bacteria Capable of Versatile Metabolism Isolated from a Graphene Oxide-Reducing Enrichment Culture.</title>
        <authorList>
            <person name="Xie L."/>
            <person name="Yoshida N."/>
            <person name="Ishii S."/>
            <person name="Meng L."/>
        </authorList>
    </citation>
    <scope>NUCLEOTIDE SEQUENCE [LARGE SCALE GENOMIC DNA]</scope>
    <source>
        <strain evidence="6 7">NIT-T3</strain>
    </source>
</reference>
<comment type="similarity">
    <text evidence="1">Belongs to the archease family.</text>
</comment>
<dbReference type="EMBL" id="AP024355">
    <property type="protein sequence ID" value="BCR06886.1"/>
    <property type="molecule type" value="Genomic_DNA"/>
</dbReference>
<name>A0ABM8HVE8_9BACT</name>
<sequence>MNHYRLLEHTADIGIEAEAESFAQLLEQAAFGLRAVITEATDIQPRQEVVLELGAADREELLVAWLGELLYLFESRHLLPAAFAIEQAEATRLRARVRGEPLDPRRHPVEREVKAVTYHRILVEEAQGSWRARVYLDL</sequence>